<evidence type="ECO:0000256" key="10">
    <source>
        <dbReference type="SAM" id="Phobius"/>
    </source>
</evidence>
<evidence type="ECO:0000313" key="11">
    <source>
        <dbReference type="EMBL" id="APZ81439.1"/>
    </source>
</evidence>
<keyword evidence="5" id="KW-0552">Olfaction</keyword>
<name>A0A2I4PH29_ADELI</name>
<evidence type="ECO:0000256" key="7">
    <source>
        <dbReference type="ARBA" id="ARBA00023136"/>
    </source>
</evidence>
<feature type="transmembrane region" description="Helical" evidence="10">
    <location>
        <begin position="82"/>
        <end position="115"/>
    </location>
</feature>
<dbReference type="InterPro" id="IPR004117">
    <property type="entry name" value="7tm6_olfct_rcpt"/>
</dbReference>
<organism evidence="11">
    <name type="scientific">Adelphocoris lineolatus</name>
    <name type="common">Alfalfa plant bug</name>
    <dbReference type="NCBI Taxonomy" id="236346"/>
    <lineage>
        <taxon>Eukaryota</taxon>
        <taxon>Metazoa</taxon>
        <taxon>Ecdysozoa</taxon>
        <taxon>Arthropoda</taxon>
        <taxon>Hexapoda</taxon>
        <taxon>Insecta</taxon>
        <taxon>Pterygota</taxon>
        <taxon>Neoptera</taxon>
        <taxon>Paraneoptera</taxon>
        <taxon>Hemiptera</taxon>
        <taxon>Heteroptera</taxon>
        <taxon>Panheteroptera</taxon>
        <taxon>Cimicomorpha</taxon>
        <taxon>Miridae</taxon>
        <taxon>Mirini</taxon>
        <taxon>Adelphocoris</taxon>
    </lineage>
</organism>
<evidence type="ECO:0000256" key="3">
    <source>
        <dbReference type="ARBA" id="ARBA00022606"/>
    </source>
</evidence>
<sequence length="295" mass="33552">MSIANECDRRVGLRGNRIERMYAEVTEIEKTSPQTEGMRLICIIGCIICSWTCVEPFVNAWAGGKELEFPFTGTNENSKLFVAIYLLQCSLMFITANFCIVIFQTLMGTALNLVIKYKVIGMELARLNEKMVNDKDVYKTDLYQSIRRCVQSHHHILRIFERYREVCTYGFRYSYVGLMGATTLSRTLLSGDEPDLGTIPHLIAELSYIGFFCYILNHLEEQNDNLKDAVYAGDWAWMPKKATSALRLIMLRTTKRPHVILVKGGGPANLETFYKLLNGTCGYIIFGLVLDQAAF</sequence>
<comment type="subcellular location">
    <subcellularLocation>
        <location evidence="1">Cell membrane</location>
        <topology evidence="1">Multi-pass membrane protein</topology>
    </subcellularLocation>
</comment>
<evidence type="ECO:0000256" key="2">
    <source>
        <dbReference type="ARBA" id="ARBA00022475"/>
    </source>
</evidence>
<dbReference type="GO" id="GO:0004984">
    <property type="term" value="F:olfactory receptor activity"/>
    <property type="evidence" value="ECO:0007669"/>
    <property type="project" value="InterPro"/>
</dbReference>
<keyword evidence="2" id="KW-1003">Cell membrane</keyword>
<keyword evidence="7 10" id="KW-0472">Membrane</keyword>
<reference evidence="11" key="1">
    <citation type="submission" date="2016-01" db="EMBL/GenBank/DDBJ databases">
        <title>Candidate chemosensory genes identified in Adelphocoris lineolatus (Goeze) (Hemiptera: Miridae) by antennal transcriptome analysis.</title>
        <authorList>
            <person name="Xiao Y."/>
        </authorList>
    </citation>
    <scope>NUCLEOTIDE SEQUENCE</scope>
</reference>
<evidence type="ECO:0000256" key="1">
    <source>
        <dbReference type="ARBA" id="ARBA00004651"/>
    </source>
</evidence>
<keyword evidence="6 10" id="KW-1133">Transmembrane helix</keyword>
<keyword evidence="8 11" id="KW-0675">Receptor</keyword>
<keyword evidence="4 10" id="KW-0812">Transmembrane</keyword>
<dbReference type="EMBL" id="KU523617">
    <property type="protein sequence ID" value="APZ81439.1"/>
    <property type="molecule type" value="mRNA"/>
</dbReference>
<accession>A0A2I4PH29</accession>
<feature type="transmembrane region" description="Helical" evidence="10">
    <location>
        <begin position="40"/>
        <end position="62"/>
    </location>
</feature>
<dbReference type="GO" id="GO:0005549">
    <property type="term" value="F:odorant binding"/>
    <property type="evidence" value="ECO:0007669"/>
    <property type="project" value="InterPro"/>
</dbReference>
<keyword evidence="9" id="KW-0807">Transducer</keyword>
<evidence type="ECO:0000256" key="8">
    <source>
        <dbReference type="ARBA" id="ARBA00023170"/>
    </source>
</evidence>
<evidence type="ECO:0000256" key="6">
    <source>
        <dbReference type="ARBA" id="ARBA00022989"/>
    </source>
</evidence>
<protein>
    <submittedName>
        <fullName evidence="11">Olfactory receptor 17</fullName>
    </submittedName>
</protein>
<dbReference type="PANTHER" id="PTHR21137">
    <property type="entry name" value="ODORANT RECEPTOR"/>
    <property type="match status" value="1"/>
</dbReference>
<proteinExistence type="evidence at transcript level"/>
<evidence type="ECO:0000256" key="5">
    <source>
        <dbReference type="ARBA" id="ARBA00022725"/>
    </source>
</evidence>
<dbReference type="PANTHER" id="PTHR21137:SF35">
    <property type="entry name" value="ODORANT RECEPTOR 19A-RELATED"/>
    <property type="match status" value="1"/>
</dbReference>
<keyword evidence="3" id="KW-0716">Sensory transduction</keyword>
<dbReference type="AlphaFoldDB" id="A0A2I4PH29"/>
<evidence type="ECO:0000256" key="9">
    <source>
        <dbReference type="ARBA" id="ARBA00023224"/>
    </source>
</evidence>
<evidence type="ECO:0000256" key="4">
    <source>
        <dbReference type="ARBA" id="ARBA00022692"/>
    </source>
</evidence>
<dbReference type="GO" id="GO:0005886">
    <property type="term" value="C:plasma membrane"/>
    <property type="evidence" value="ECO:0007669"/>
    <property type="project" value="UniProtKB-SubCell"/>
</dbReference>
<dbReference type="GO" id="GO:0007165">
    <property type="term" value="P:signal transduction"/>
    <property type="evidence" value="ECO:0007669"/>
    <property type="project" value="UniProtKB-KW"/>
</dbReference>
<dbReference type="Pfam" id="PF02949">
    <property type="entry name" value="7tm_6"/>
    <property type="match status" value="1"/>
</dbReference>